<feature type="compositionally biased region" description="Low complexity" evidence="1">
    <location>
        <begin position="50"/>
        <end position="65"/>
    </location>
</feature>
<dbReference type="Proteomes" id="UP000054279">
    <property type="component" value="Unassembled WGS sequence"/>
</dbReference>
<name>A0A0C9UVM5_SPHS4</name>
<evidence type="ECO:0000313" key="2">
    <source>
        <dbReference type="EMBL" id="KIJ29255.1"/>
    </source>
</evidence>
<evidence type="ECO:0000256" key="1">
    <source>
        <dbReference type="SAM" id="MobiDB-lite"/>
    </source>
</evidence>
<feature type="compositionally biased region" description="Polar residues" evidence="1">
    <location>
        <begin position="111"/>
        <end position="123"/>
    </location>
</feature>
<feature type="region of interest" description="Disordered" evidence="1">
    <location>
        <begin position="1"/>
        <end position="146"/>
    </location>
</feature>
<reference evidence="2 3" key="1">
    <citation type="submission" date="2014-06" db="EMBL/GenBank/DDBJ databases">
        <title>Evolutionary Origins and Diversification of the Mycorrhizal Mutualists.</title>
        <authorList>
            <consortium name="DOE Joint Genome Institute"/>
            <consortium name="Mycorrhizal Genomics Consortium"/>
            <person name="Kohler A."/>
            <person name="Kuo A."/>
            <person name="Nagy L.G."/>
            <person name="Floudas D."/>
            <person name="Copeland A."/>
            <person name="Barry K.W."/>
            <person name="Cichocki N."/>
            <person name="Veneault-Fourrey C."/>
            <person name="LaButti K."/>
            <person name="Lindquist E.A."/>
            <person name="Lipzen A."/>
            <person name="Lundell T."/>
            <person name="Morin E."/>
            <person name="Murat C."/>
            <person name="Riley R."/>
            <person name="Ohm R."/>
            <person name="Sun H."/>
            <person name="Tunlid A."/>
            <person name="Henrissat B."/>
            <person name="Grigoriev I.V."/>
            <person name="Hibbett D.S."/>
            <person name="Martin F."/>
        </authorList>
    </citation>
    <scope>NUCLEOTIDE SEQUENCE [LARGE SCALE GENOMIC DNA]</scope>
    <source>
        <strain evidence="2 3">SS14</strain>
    </source>
</reference>
<sequence length="390" mass="42357">MTHGTRQPWRVNRSVGWPWDPLALPPSPPLSPPTPPSSPPPPPSPPPLSSSPLSPSPSLNLLSPRLLKRVSSAFCGTSELDSPSTATSSSSSSPESPSPDDTHRPLKRQRTLSSPSQSATANRITCKVTKPSRKRRGPLPVPTPLSTAAAASTLSDLDDGRISNAFWNNSFTEVVFVASIETPPSVIPPSPTPSFSIPHDEYPSSPPMSVFEEFVNSIRLEAAQLPAISDVLPSLCICGCGMIFRNTTNTNAYAFPQDGRSYQPYSPAVQHQLTGQRTGIVYDNHTPSYPPMPGSEELAGAFPMASPSFITAFFTGNYVFNNPIDDRSYHQATVRYPSPVQNEQMDSDRSSQEWIAPHTPPNTPAWADTADGQHPYENVLFNPGWNFNHY</sequence>
<gene>
    <name evidence="2" type="ORF">M422DRAFT_784310</name>
</gene>
<protein>
    <submittedName>
        <fullName evidence="2">Uncharacterized protein</fullName>
    </submittedName>
</protein>
<dbReference type="AlphaFoldDB" id="A0A0C9UVM5"/>
<evidence type="ECO:0000313" key="3">
    <source>
        <dbReference type="Proteomes" id="UP000054279"/>
    </source>
</evidence>
<accession>A0A0C9UVM5</accession>
<proteinExistence type="predicted"/>
<dbReference type="EMBL" id="KN837286">
    <property type="protein sequence ID" value="KIJ29255.1"/>
    <property type="molecule type" value="Genomic_DNA"/>
</dbReference>
<feature type="compositionally biased region" description="Pro residues" evidence="1">
    <location>
        <begin position="23"/>
        <end position="49"/>
    </location>
</feature>
<feature type="compositionally biased region" description="Low complexity" evidence="1">
    <location>
        <begin position="81"/>
        <end position="95"/>
    </location>
</feature>
<organism evidence="2 3">
    <name type="scientific">Sphaerobolus stellatus (strain SS14)</name>
    <dbReference type="NCBI Taxonomy" id="990650"/>
    <lineage>
        <taxon>Eukaryota</taxon>
        <taxon>Fungi</taxon>
        <taxon>Dikarya</taxon>
        <taxon>Basidiomycota</taxon>
        <taxon>Agaricomycotina</taxon>
        <taxon>Agaricomycetes</taxon>
        <taxon>Phallomycetidae</taxon>
        <taxon>Geastrales</taxon>
        <taxon>Sphaerobolaceae</taxon>
        <taxon>Sphaerobolus</taxon>
    </lineage>
</organism>
<dbReference type="HOGENOM" id="CLU_708172_0_0_1"/>
<keyword evidence="3" id="KW-1185">Reference proteome</keyword>